<keyword evidence="3" id="KW-0238">DNA-binding</keyword>
<dbReference type="Proteomes" id="UP001271648">
    <property type="component" value="Unassembled WGS sequence"/>
</dbReference>
<reference evidence="6 7" key="1">
    <citation type="submission" date="2023-06" db="EMBL/GenBank/DDBJ databases">
        <title>Sporosarcina sp. nov., isolated from Korean traditional fermented seafood 'Jeotgal'.</title>
        <authorList>
            <person name="Yang A.I."/>
            <person name="Shin N.-R."/>
        </authorList>
    </citation>
    <scope>NUCLEOTIDE SEQUENCE [LARGE SCALE GENOMIC DNA]</scope>
    <source>
        <strain evidence="6 7">KCTC43456</strain>
    </source>
</reference>
<dbReference type="InterPro" id="IPR005119">
    <property type="entry name" value="LysR_subst-bd"/>
</dbReference>
<dbReference type="InterPro" id="IPR036390">
    <property type="entry name" value="WH_DNA-bd_sf"/>
</dbReference>
<dbReference type="Pfam" id="PF00126">
    <property type="entry name" value="HTH_1"/>
    <property type="match status" value="1"/>
</dbReference>
<evidence type="ECO:0000313" key="6">
    <source>
        <dbReference type="EMBL" id="MDW0117474.1"/>
    </source>
</evidence>
<dbReference type="SUPFAM" id="SSF53850">
    <property type="entry name" value="Periplasmic binding protein-like II"/>
    <property type="match status" value="1"/>
</dbReference>
<dbReference type="GO" id="GO:0000976">
    <property type="term" value="F:transcription cis-regulatory region binding"/>
    <property type="evidence" value="ECO:0007669"/>
    <property type="project" value="TreeGrafter"/>
</dbReference>
<keyword evidence="2" id="KW-0805">Transcription regulation</keyword>
<dbReference type="SUPFAM" id="SSF46785">
    <property type="entry name" value="Winged helix' DNA-binding domain"/>
    <property type="match status" value="1"/>
</dbReference>
<protein>
    <submittedName>
        <fullName evidence="6">LysR family transcriptional regulator</fullName>
    </submittedName>
</protein>
<comment type="caution">
    <text evidence="6">The sequence shown here is derived from an EMBL/GenBank/DDBJ whole genome shotgun (WGS) entry which is preliminary data.</text>
</comment>
<feature type="domain" description="HTH lysR-type" evidence="5">
    <location>
        <begin position="1"/>
        <end position="58"/>
    </location>
</feature>
<dbReference type="CDD" id="cd05466">
    <property type="entry name" value="PBP2_LTTR_substrate"/>
    <property type="match status" value="1"/>
</dbReference>
<dbReference type="InterPro" id="IPR000847">
    <property type="entry name" value="LysR_HTH_N"/>
</dbReference>
<proteinExistence type="inferred from homology"/>
<evidence type="ECO:0000313" key="7">
    <source>
        <dbReference type="Proteomes" id="UP001271648"/>
    </source>
</evidence>
<dbReference type="Pfam" id="PF03466">
    <property type="entry name" value="LysR_substrate"/>
    <property type="match status" value="1"/>
</dbReference>
<dbReference type="PANTHER" id="PTHR30126:SF78">
    <property type="entry name" value="HTH LYSR-TYPE DOMAIN-CONTAINING PROTEIN"/>
    <property type="match status" value="1"/>
</dbReference>
<evidence type="ECO:0000259" key="5">
    <source>
        <dbReference type="PROSITE" id="PS50931"/>
    </source>
</evidence>
<dbReference type="InterPro" id="IPR036388">
    <property type="entry name" value="WH-like_DNA-bd_sf"/>
</dbReference>
<comment type="similarity">
    <text evidence="1">Belongs to the LysR transcriptional regulatory family.</text>
</comment>
<evidence type="ECO:0000256" key="2">
    <source>
        <dbReference type="ARBA" id="ARBA00023015"/>
    </source>
</evidence>
<organism evidence="6 7">
    <name type="scientific">Sporosarcina thermotolerans</name>
    <dbReference type="NCBI Taxonomy" id="633404"/>
    <lineage>
        <taxon>Bacteria</taxon>
        <taxon>Bacillati</taxon>
        <taxon>Bacillota</taxon>
        <taxon>Bacilli</taxon>
        <taxon>Bacillales</taxon>
        <taxon>Caryophanaceae</taxon>
        <taxon>Sporosarcina</taxon>
    </lineage>
</organism>
<dbReference type="Gene3D" id="1.10.10.10">
    <property type="entry name" value="Winged helix-like DNA-binding domain superfamily/Winged helix DNA-binding domain"/>
    <property type="match status" value="1"/>
</dbReference>
<evidence type="ECO:0000256" key="3">
    <source>
        <dbReference type="ARBA" id="ARBA00023125"/>
    </source>
</evidence>
<dbReference type="AlphaFoldDB" id="A0AAW9A8V0"/>
<keyword evidence="4" id="KW-0804">Transcription</keyword>
<dbReference type="PRINTS" id="PR00039">
    <property type="entry name" value="HTHLYSR"/>
</dbReference>
<dbReference type="RefSeq" id="WP_317940794.1">
    <property type="nucleotide sequence ID" value="NZ_JAUBDJ010000006.1"/>
</dbReference>
<sequence length="289" mass="33407">MNLNDCRLLVDLRKTQNITHTAANLYISQPALTYRIKQLEKKYQVPLIVRGSKGIEFTEEGRILHEHALTILQNEELVMEKLAKVSGEIRGTIKIGASGLFSLYKLPKILNAFNNKYPTIDIQLKTGWSRDIKEALTQEEIHVAIIRGNYLINSEKCLLDKEELYVVSKTPFTKADIPTLQWITYETDLSLSQMIDKWWRTNFDQPIKPSIETDQAATCKEMVKFGMGIAVLPATSIEGEDLYKISLNAFGDENYFRETILYYNKYVQDLRHVNLFINFIKDWYPTKAD</sequence>
<dbReference type="PROSITE" id="PS50931">
    <property type="entry name" value="HTH_LYSR"/>
    <property type="match status" value="1"/>
</dbReference>
<keyword evidence="7" id="KW-1185">Reference proteome</keyword>
<accession>A0AAW9A8V0</accession>
<name>A0AAW9A8V0_9BACL</name>
<gene>
    <name evidence="6" type="ORF">QTL97_11050</name>
</gene>
<dbReference type="EMBL" id="JAUBDJ010000006">
    <property type="protein sequence ID" value="MDW0117474.1"/>
    <property type="molecule type" value="Genomic_DNA"/>
</dbReference>
<dbReference type="PANTHER" id="PTHR30126">
    <property type="entry name" value="HTH-TYPE TRANSCRIPTIONAL REGULATOR"/>
    <property type="match status" value="1"/>
</dbReference>
<dbReference type="Gene3D" id="3.40.190.290">
    <property type="match status" value="1"/>
</dbReference>
<dbReference type="GO" id="GO:0003700">
    <property type="term" value="F:DNA-binding transcription factor activity"/>
    <property type="evidence" value="ECO:0007669"/>
    <property type="project" value="InterPro"/>
</dbReference>
<evidence type="ECO:0000256" key="1">
    <source>
        <dbReference type="ARBA" id="ARBA00009437"/>
    </source>
</evidence>
<evidence type="ECO:0000256" key="4">
    <source>
        <dbReference type="ARBA" id="ARBA00023163"/>
    </source>
</evidence>